<comment type="caution">
    <text evidence="1">The sequence shown here is derived from an EMBL/GenBank/DDBJ whole genome shotgun (WGS) entry which is preliminary data.</text>
</comment>
<reference evidence="1" key="2">
    <citation type="submission" date="2021-12" db="EMBL/GenBank/DDBJ databases">
        <title>Resequencing data analysis of finger millet.</title>
        <authorList>
            <person name="Hatakeyama M."/>
            <person name="Aluri S."/>
            <person name="Balachadran M.T."/>
            <person name="Sivarajan S.R."/>
            <person name="Poveda L."/>
            <person name="Shimizu-Inatsugi R."/>
            <person name="Schlapbach R."/>
            <person name="Sreeman S.M."/>
            <person name="Shimizu K.K."/>
        </authorList>
    </citation>
    <scope>NUCLEOTIDE SEQUENCE</scope>
</reference>
<dbReference type="EMBL" id="BQKI01000073">
    <property type="protein sequence ID" value="GJN18355.1"/>
    <property type="molecule type" value="Genomic_DNA"/>
</dbReference>
<sequence length="137" mass="14547">MFAANPPHVVLLACPAGGGHILPMVELGRRLAEHHSFTATIITYSNMSVPALPDLPASVTTAALPAVPLDDLPADARIETCMLTVVRRAMPHLRALLASTSASTAATTSWRSWPTCSARRRSWSRLSSACRAPTSCS</sequence>
<dbReference type="SUPFAM" id="SSF53756">
    <property type="entry name" value="UDP-Glycosyltransferase/glycogen phosphorylase"/>
    <property type="match status" value="1"/>
</dbReference>
<dbReference type="Proteomes" id="UP001054889">
    <property type="component" value="Unassembled WGS sequence"/>
</dbReference>
<name>A0AAV5E831_ELECO</name>
<dbReference type="Gene3D" id="3.40.50.2000">
    <property type="entry name" value="Glycogen Phosphorylase B"/>
    <property type="match status" value="1"/>
</dbReference>
<keyword evidence="2" id="KW-1185">Reference proteome</keyword>
<reference evidence="1" key="1">
    <citation type="journal article" date="2018" name="DNA Res.">
        <title>Multiple hybrid de novo genome assembly of finger millet, an orphan allotetraploid crop.</title>
        <authorList>
            <person name="Hatakeyama M."/>
            <person name="Aluri S."/>
            <person name="Balachadran M.T."/>
            <person name="Sivarajan S.R."/>
            <person name="Patrignani A."/>
            <person name="Gruter S."/>
            <person name="Poveda L."/>
            <person name="Shimizu-Inatsugi R."/>
            <person name="Baeten J."/>
            <person name="Francoijs K.J."/>
            <person name="Nataraja K.N."/>
            <person name="Reddy Y.A.N."/>
            <person name="Phadnis S."/>
            <person name="Ravikumar R.L."/>
            <person name="Schlapbach R."/>
            <person name="Sreeman S.M."/>
            <person name="Shimizu K.K."/>
        </authorList>
    </citation>
    <scope>NUCLEOTIDE SEQUENCE</scope>
</reference>
<evidence type="ECO:0000313" key="1">
    <source>
        <dbReference type="EMBL" id="GJN18355.1"/>
    </source>
</evidence>
<evidence type="ECO:0000313" key="2">
    <source>
        <dbReference type="Proteomes" id="UP001054889"/>
    </source>
</evidence>
<proteinExistence type="predicted"/>
<accession>A0AAV5E831</accession>
<dbReference type="AlphaFoldDB" id="A0AAV5E831"/>
<protein>
    <submittedName>
        <fullName evidence="1">Uncharacterized protein</fullName>
    </submittedName>
</protein>
<gene>
    <name evidence="1" type="primary">gb05508</name>
    <name evidence="1" type="ORF">PR202_gb05508</name>
</gene>
<organism evidence="1 2">
    <name type="scientific">Eleusine coracana subsp. coracana</name>
    <dbReference type="NCBI Taxonomy" id="191504"/>
    <lineage>
        <taxon>Eukaryota</taxon>
        <taxon>Viridiplantae</taxon>
        <taxon>Streptophyta</taxon>
        <taxon>Embryophyta</taxon>
        <taxon>Tracheophyta</taxon>
        <taxon>Spermatophyta</taxon>
        <taxon>Magnoliopsida</taxon>
        <taxon>Liliopsida</taxon>
        <taxon>Poales</taxon>
        <taxon>Poaceae</taxon>
        <taxon>PACMAD clade</taxon>
        <taxon>Chloridoideae</taxon>
        <taxon>Cynodonteae</taxon>
        <taxon>Eleusininae</taxon>
        <taxon>Eleusine</taxon>
    </lineage>
</organism>